<dbReference type="Pfam" id="PF10003">
    <property type="entry name" value="DUF2244"/>
    <property type="match status" value="1"/>
</dbReference>
<accession>A0A1B1AI84</accession>
<keyword evidence="3" id="KW-1185">Reference proteome</keyword>
<dbReference type="KEGG" id="cbot:ATE48_10295"/>
<dbReference type="RefSeq" id="WP_083197288.1">
    <property type="nucleotide sequence ID" value="NZ_CP013244.1"/>
</dbReference>
<evidence type="ECO:0008006" key="4">
    <source>
        <dbReference type="Google" id="ProtNLM"/>
    </source>
</evidence>
<feature type="transmembrane region" description="Helical" evidence="1">
    <location>
        <begin position="34"/>
        <end position="55"/>
    </location>
</feature>
<keyword evidence="1" id="KW-1133">Transmembrane helix</keyword>
<dbReference type="Proteomes" id="UP000092498">
    <property type="component" value="Chromosome"/>
</dbReference>
<reference evidence="2 3" key="1">
    <citation type="submission" date="2015-11" db="EMBL/GenBank/DDBJ databases">
        <title>Whole-Genome Sequence of Candidatus Oderbacter manganicum from the National Park Lower Oder Valley, Germany.</title>
        <authorList>
            <person name="Braun B."/>
            <person name="Liere K."/>
            <person name="Szewzyk U."/>
        </authorList>
    </citation>
    <scope>NUCLEOTIDE SEQUENCE [LARGE SCALE GENOMIC DNA]</scope>
    <source>
        <strain evidence="2 3">OTSz_A_272</strain>
    </source>
</reference>
<dbReference type="STRING" id="1759059.ATE48_10295"/>
<dbReference type="InterPro" id="IPR016990">
    <property type="entry name" value="UCP032162_TM"/>
</dbReference>
<evidence type="ECO:0000313" key="3">
    <source>
        <dbReference type="Proteomes" id="UP000092498"/>
    </source>
</evidence>
<dbReference type="AlphaFoldDB" id="A0A1B1AI84"/>
<keyword evidence="1" id="KW-0812">Transmembrane</keyword>
<keyword evidence="1" id="KW-0472">Membrane</keyword>
<dbReference type="OrthoDB" id="9808190at2"/>
<dbReference type="PIRSF" id="PIRSF032162">
    <property type="entry name" value="UCP032162_imp"/>
    <property type="match status" value="1"/>
</dbReference>
<protein>
    <recommendedName>
        <fullName evidence="4">DUF2244 domain-containing protein</fullName>
    </recommendedName>
</protein>
<sequence length="173" mass="19059">MRPTWERSPDAPFLDGPLLMDASLRPHRSLSARAFKYMLVAVIAVNVAVALFFWVQGAFPVAGFLGLDVLALWLAYWINYRAGKAAEYVRIAPGKVHVAAVNQDGIATHWVLNPIWAQVARDGRGVLIREREGQMRLGAFLSPKECDGFAAALSLALSKAKRGPYNPNTSRIE</sequence>
<feature type="transmembrane region" description="Helical" evidence="1">
    <location>
        <begin position="61"/>
        <end position="80"/>
    </location>
</feature>
<dbReference type="EMBL" id="CP013244">
    <property type="protein sequence ID" value="ANP46277.1"/>
    <property type="molecule type" value="Genomic_DNA"/>
</dbReference>
<evidence type="ECO:0000313" key="2">
    <source>
        <dbReference type="EMBL" id="ANP46277.1"/>
    </source>
</evidence>
<name>A0A1B1AI84_9PROT</name>
<dbReference type="InterPro" id="IPR019253">
    <property type="entry name" value="DUF2244_TM"/>
</dbReference>
<dbReference type="InParanoid" id="A0A1B1AI84"/>
<evidence type="ECO:0000256" key="1">
    <source>
        <dbReference type="SAM" id="Phobius"/>
    </source>
</evidence>
<gene>
    <name evidence="2" type="ORF">ATE48_10295</name>
</gene>
<organism evidence="2 3">
    <name type="scientific">Candidatus Viadribacter manganicus</name>
    <dbReference type="NCBI Taxonomy" id="1759059"/>
    <lineage>
        <taxon>Bacteria</taxon>
        <taxon>Pseudomonadati</taxon>
        <taxon>Pseudomonadota</taxon>
        <taxon>Alphaproteobacteria</taxon>
        <taxon>Hyphomonadales</taxon>
        <taxon>Hyphomonadaceae</taxon>
        <taxon>Candidatus Viadribacter</taxon>
    </lineage>
</organism>
<proteinExistence type="predicted"/>